<comment type="caution">
    <text evidence="4">The sequence shown here is derived from an EMBL/GenBank/DDBJ whole genome shotgun (WGS) entry which is preliminary data.</text>
</comment>
<comment type="function">
    <text evidence="3">Required for maturation of urease via the functional incorporation of the urease nickel metallocenter.</text>
</comment>
<comment type="similarity">
    <text evidence="1 3">Belongs to the UreD family.</text>
</comment>
<comment type="subunit">
    <text evidence="3">UreD, UreF and UreG form a complex that acts as a GTP-hydrolysis-dependent molecular chaperone, activating the urease apoprotein by helping to assemble the nickel containing metallocenter of UreC. The UreE protein probably delivers the nickel.</text>
</comment>
<reference evidence="4 5" key="1">
    <citation type="submission" date="2019-07" db="EMBL/GenBank/DDBJ databases">
        <title>Whole genome shotgun sequence of Segetibacter aerophilus NBRC 106135.</title>
        <authorList>
            <person name="Hosoyama A."/>
            <person name="Uohara A."/>
            <person name="Ohji S."/>
            <person name="Ichikawa N."/>
        </authorList>
    </citation>
    <scope>NUCLEOTIDE SEQUENCE [LARGE SCALE GENOMIC DNA]</scope>
    <source>
        <strain evidence="4 5">NBRC 106135</strain>
    </source>
</reference>
<dbReference type="EMBL" id="BJYT01000009">
    <property type="protein sequence ID" value="GEO10206.1"/>
    <property type="molecule type" value="Genomic_DNA"/>
</dbReference>
<keyword evidence="2 3" id="KW-0143">Chaperone</keyword>
<name>A0A512BE12_9BACT</name>
<dbReference type="GO" id="GO:0016151">
    <property type="term" value="F:nickel cation binding"/>
    <property type="evidence" value="ECO:0007669"/>
    <property type="project" value="UniProtKB-UniRule"/>
</dbReference>
<sequence length="261" mass="29146">MITRSQITAGLSNSRTYLKNCFFTTPLKIANITENKNDHCLQLMLMSSSPGVLDGDEYQIKINLEEDCSLQLGTQSYQRLFEMKKGALQTIEVQMSKGASFCYLPHPSVPHKSSHFVATNNIYMSGGCSLTWGEVLTCGRKLNGEEFAFTKYQNLTKIFLNRRLMVKENLLIIPSQINVKSIGQLEGFTHQASLIYINETASVTEAIAEINNKLSVEENICFGVSGLPVNGVIVRLLGHKAEQLYNCLQDLNELLLIKQDA</sequence>
<comment type="subcellular location">
    <subcellularLocation>
        <location evidence="3">Cytoplasm</location>
    </subcellularLocation>
</comment>
<evidence type="ECO:0000313" key="4">
    <source>
        <dbReference type="EMBL" id="GEO10206.1"/>
    </source>
</evidence>
<dbReference type="AlphaFoldDB" id="A0A512BE12"/>
<dbReference type="GO" id="GO:0005737">
    <property type="term" value="C:cytoplasm"/>
    <property type="evidence" value="ECO:0007669"/>
    <property type="project" value="UniProtKB-SubCell"/>
</dbReference>
<dbReference type="Proteomes" id="UP000321513">
    <property type="component" value="Unassembled WGS sequence"/>
</dbReference>
<keyword evidence="3" id="KW-0963">Cytoplasm</keyword>
<dbReference type="OrthoDB" id="9807968at2"/>
<evidence type="ECO:0000256" key="1">
    <source>
        <dbReference type="ARBA" id="ARBA00007177"/>
    </source>
</evidence>
<dbReference type="PANTHER" id="PTHR33643">
    <property type="entry name" value="UREASE ACCESSORY PROTEIN D"/>
    <property type="match status" value="1"/>
</dbReference>
<protein>
    <recommendedName>
        <fullName evidence="3">Urease accessory protein UreD</fullName>
    </recommendedName>
</protein>
<dbReference type="InterPro" id="IPR002669">
    <property type="entry name" value="UreD"/>
</dbReference>
<keyword evidence="5" id="KW-1185">Reference proteome</keyword>
<accession>A0A512BE12</accession>
<dbReference type="RefSeq" id="WP_147204312.1">
    <property type="nucleotide sequence ID" value="NZ_BJYT01000009.1"/>
</dbReference>
<evidence type="ECO:0000313" key="5">
    <source>
        <dbReference type="Proteomes" id="UP000321513"/>
    </source>
</evidence>
<evidence type="ECO:0000256" key="2">
    <source>
        <dbReference type="ARBA" id="ARBA00023186"/>
    </source>
</evidence>
<dbReference type="Pfam" id="PF01774">
    <property type="entry name" value="UreD"/>
    <property type="match status" value="1"/>
</dbReference>
<gene>
    <name evidence="3 4" type="primary">ureD</name>
    <name evidence="4" type="ORF">SAE01_27020</name>
</gene>
<proteinExistence type="inferred from homology"/>
<dbReference type="PANTHER" id="PTHR33643:SF1">
    <property type="entry name" value="UREASE ACCESSORY PROTEIN D"/>
    <property type="match status" value="1"/>
</dbReference>
<evidence type="ECO:0000256" key="3">
    <source>
        <dbReference type="HAMAP-Rule" id="MF_01384"/>
    </source>
</evidence>
<keyword evidence="3" id="KW-0996">Nickel insertion</keyword>
<dbReference type="HAMAP" id="MF_01384">
    <property type="entry name" value="UreD"/>
    <property type="match status" value="1"/>
</dbReference>
<organism evidence="4 5">
    <name type="scientific">Segetibacter aerophilus</name>
    <dbReference type="NCBI Taxonomy" id="670293"/>
    <lineage>
        <taxon>Bacteria</taxon>
        <taxon>Pseudomonadati</taxon>
        <taxon>Bacteroidota</taxon>
        <taxon>Chitinophagia</taxon>
        <taxon>Chitinophagales</taxon>
        <taxon>Chitinophagaceae</taxon>
        <taxon>Segetibacter</taxon>
    </lineage>
</organism>